<keyword evidence="6" id="KW-0969">Cilium</keyword>
<dbReference type="InterPro" id="IPR041231">
    <property type="entry name" value="FlgA_N"/>
</dbReference>
<evidence type="ECO:0000313" key="6">
    <source>
        <dbReference type="EMBL" id="MBZ2209048.1"/>
    </source>
</evidence>
<keyword evidence="6" id="KW-0966">Cell projection</keyword>
<protein>
    <recommendedName>
        <fullName evidence="4">Flagella basal body P-ring formation protein FlgA</fullName>
    </recommendedName>
</protein>
<proteinExistence type="inferred from homology"/>
<dbReference type="InterPro" id="IPR013974">
    <property type="entry name" value="SAF"/>
</dbReference>
<feature type="domain" description="SAF" evidence="5">
    <location>
        <begin position="107"/>
        <end position="169"/>
    </location>
</feature>
<comment type="similarity">
    <text evidence="4">Belongs to the FlgA family.</text>
</comment>
<comment type="caution">
    <text evidence="6">The sequence shown here is derived from an EMBL/GenBank/DDBJ whole genome shotgun (WGS) entry which is preliminary data.</text>
</comment>
<keyword evidence="7" id="KW-1185">Reference proteome</keyword>
<dbReference type="Pfam" id="PF17656">
    <property type="entry name" value="ChapFlgA_N"/>
    <property type="match status" value="1"/>
</dbReference>
<dbReference type="NCBIfam" id="TIGR03170">
    <property type="entry name" value="flgA_cterm"/>
    <property type="match status" value="1"/>
</dbReference>
<dbReference type="PANTHER" id="PTHR36307:SF1">
    <property type="entry name" value="FLAGELLA BASAL BODY P-RING FORMATION PROTEIN FLGA"/>
    <property type="match status" value="1"/>
</dbReference>
<dbReference type="Pfam" id="PF13144">
    <property type="entry name" value="ChapFlgA"/>
    <property type="match status" value="1"/>
</dbReference>
<accession>A0ABS7SSW0</accession>
<keyword evidence="4" id="KW-1005">Bacterial flagellum biogenesis</keyword>
<keyword evidence="2 4" id="KW-0732">Signal</keyword>
<comment type="subcellular location">
    <subcellularLocation>
        <location evidence="1 4">Periplasm</location>
    </subcellularLocation>
</comment>
<reference evidence="6 7" key="2">
    <citation type="submission" date="2021-08" db="EMBL/GenBank/DDBJ databases">
        <title>Massilia sp. R798.</title>
        <authorList>
            <person name="Baek J.H."/>
            <person name="Jung H.S."/>
            <person name="Kim K.R."/>
            <person name="Jeon C.O."/>
        </authorList>
    </citation>
    <scope>NUCLEOTIDE SEQUENCE [LARGE SCALE GENOMIC DNA]</scope>
    <source>
        <strain evidence="6 7">R798</strain>
    </source>
</reference>
<evidence type="ECO:0000313" key="7">
    <source>
        <dbReference type="Proteomes" id="UP000809349"/>
    </source>
</evidence>
<feature type="signal peptide" evidence="4">
    <location>
        <begin position="1"/>
        <end position="18"/>
    </location>
</feature>
<comment type="function">
    <text evidence="4">Involved in the assembly process of the P-ring formation. It may associate with FlgF on the rod constituting a structure essential for the P-ring assembly or may act as a modulator protein for the P-ring assembly.</text>
</comment>
<dbReference type="Gene3D" id="3.90.1210.10">
    <property type="entry name" value="Antifreeze-like/N-acetylneuraminic acid synthase C-terminal domain"/>
    <property type="match status" value="1"/>
</dbReference>
<keyword evidence="3 4" id="KW-0574">Periplasm</keyword>
<reference evidence="6 7" key="1">
    <citation type="submission" date="2021-01" db="EMBL/GenBank/DDBJ databases">
        <authorList>
            <person name="Ruan W."/>
            <person name="Khan S.A."/>
            <person name="Jeon C.O."/>
        </authorList>
    </citation>
    <scope>NUCLEOTIDE SEQUENCE [LARGE SCALE GENOMIC DNA]</scope>
    <source>
        <strain evidence="6 7">R798</strain>
    </source>
</reference>
<organism evidence="6 7">
    <name type="scientific">Massilia soli</name>
    <dbReference type="NCBI Taxonomy" id="2792854"/>
    <lineage>
        <taxon>Bacteria</taxon>
        <taxon>Pseudomonadati</taxon>
        <taxon>Pseudomonadota</taxon>
        <taxon>Betaproteobacteria</taxon>
        <taxon>Burkholderiales</taxon>
        <taxon>Oxalobacteraceae</taxon>
        <taxon>Telluria group</taxon>
        <taxon>Massilia</taxon>
    </lineage>
</organism>
<sequence>MKSTLVTVLLLTSPLALAQQPAAARQDLGALRQVVAQYLTTQSAGLPGKVGINVGKIDQRMSLAACPAPEAFQQPGARAWGKTTVGVRCAAPAAWTVYIQAQVSVVGEYVAAAVPLAQGKEIDKSQLAVVSGDLAALPNGVVTDIAQAVGRTSAVSLASGAPLRLDMLRSKPVVQQGQLVKVVSYGNGFSVSAEARAIGTAADGQVVQARTPAGAIISGLARAGGQVEVAF</sequence>
<feature type="chain" id="PRO_5044958568" description="Flagella basal body P-ring formation protein FlgA" evidence="4">
    <location>
        <begin position="19"/>
        <end position="231"/>
    </location>
</feature>
<dbReference type="CDD" id="cd11614">
    <property type="entry name" value="SAF_CpaB_FlgA_like"/>
    <property type="match status" value="1"/>
</dbReference>
<dbReference type="Gene3D" id="2.30.30.760">
    <property type="match status" value="1"/>
</dbReference>
<dbReference type="InterPro" id="IPR017585">
    <property type="entry name" value="SAF_FlgA"/>
</dbReference>
<dbReference type="PANTHER" id="PTHR36307">
    <property type="entry name" value="FLAGELLA BASAL BODY P-RING FORMATION PROTEIN FLGA"/>
    <property type="match status" value="1"/>
</dbReference>
<dbReference type="EMBL" id="JAFBIL020000007">
    <property type="protein sequence ID" value="MBZ2209048.1"/>
    <property type="molecule type" value="Genomic_DNA"/>
</dbReference>
<evidence type="ECO:0000259" key="5">
    <source>
        <dbReference type="SMART" id="SM00858"/>
    </source>
</evidence>
<dbReference type="RefSeq" id="WP_223469524.1">
    <property type="nucleotide sequence ID" value="NZ_JAFBIL020000007.1"/>
</dbReference>
<evidence type="ECO:0000256" key="3">
    <source>
        <dbReference type="ARBA" id="ARBA00022764"/>
    </source>
</evidence>
<evidence type="ECO:0000256" key="4">
    <source>
        <dbReference type="RuleBase" id="RU362063"/>
    </source>
</evidence>
<name>A0ABS7SSW0_9BURK</name>
<dbReference type="InterPro" id="IPR039246">
    <property type="entry name" value="Flagellar_FlgA"/>
</dbReference>
<gene>
    <name evidence="6" type="primary">flgA</name>
    <name evidence="6" type="ORF">I4X03_017400</name>
</gene>
<keyword evidence="6" id="KW-0282">Flagellum</keyword>
<dbReference type="SMART" id="SM00858">
    <property type="entry name" value="SAF"/>
    <property type="match status" value="1"/>
</dbReference>
<evidence type="ECO:0000256" key="2">
    <source>
        <dbReference type="ARBA" id="ARBA00022729"/>
    </source>
</evidence>
<dbReference type="Proteomes" id="UP000809349">
    <property type="component" value="Unassembled WGS sequence"/>
</dbReference>
<evidence type="ECO:0000256" key="1">
    <source>
        <dbReference type="ARBA" id="ARBA00004418"/>
    </source>
</evidence>